<dbReference type="Proteomes" id="UP000229907">
    <property type="component" value="Chromosome"/>
</dbReference>
<dbReference type="eggNOG" id="COG1246">
    <property type="taxonomic scope" value="Bacteria"/>
</dbReference>
<proteinExistence type="predicted"/>
<sequence length="240" mass="27372">MNEAITYRTLRREDYPAITRMLCDAWHTDPTMDHDLEMKLAEIDLEHCLGRATAAQVAVSGDEVVGVVLGRIDSHETRNGLNDHHVRNMRLLASLLTSSRGRKALLRMKHYEDTNLRMIAEAKKDGHAYQGELVLLLVRPDMRGRGIGAHLFEWMTDRFRQADVERYFLFTDSACDYSFYDKAGLTRRAESIVLDNEPHTPKGDAEVHAEHDDIDDHLHAFVYDNETSPSNEGVNPLGRD</sequence>
<evidence type="ECO:0000259" key="1">
    <source>
        <dbReference type="PROSITE" id="PS51186"/>
    </source>
</evidence>
<evidence type="ECO:0000313" key="2">
    <source>
        <dbReference type="EMBL" id="ATU20513.1"/>
    </source>
</evidence>
<name>A0A087AHV3_9BIFI</name>
<dbReference type="Proteomes" id="UP000028995">
    <property type="component" value="Unassembled WGS sequence"/>
</dbReference>
<dbReference type="Pfam" id="PF00583">
    <property type="entry name" value="Acetyltransf_1"/>
    <property type="match status" value="1"/>
</dbReference>
<dbReference type="GO" id="GO:0016747">
    <property type="term" value="F:acyltransferase activity, transferring groups other than amino-acyl groups"/>
    <property type="evidence" value="ECO:0007669"/>
    <property type="project" value="InterPro"/>
</dbReference>
<reference evidence="2 5" key="2">
    <citation type="submission" date="2016-11" db="EMBL/GenBank/DDBJ databases">
        <title>complete genome sequence of Bifidobacterium choerinum strain FMB-1.</title>
        <authorList>
            <person name="Park C.-S."/>
            <person name="Jung D.-H."/>
            <person name="Choi D.-S."/>
        </authorList>
    </citation>
    <scope>NUCLEOTIDE SEQUENCE [LARGE SCALE GENOMIC DNA]</scope>
    <source>
        <strain evidence="2 5">FMB-1</strain>
    </source>
</reference>
<dbReference type="Gene3D" id="3.40.630.30">
    <property type="match status" value="1"/>
</dbReference>
<keyword evidence="4" id="KW-1185">Reference proteome</keyword>
<dbReference type="RefSeq" id="WP_051354865.1">
    <property type="nucleotide sequence ID" value="NZ_CP018044.1"/>
</dbReference>
<dbReference type="KEGG" id="bcho:BcFMB_05805"/>
<dbReference type="PROSITE" id="PS51186">
    <property type="entry name" value="GNAT"/>
    <property type="match status" value="1"/>
</dbReference>
<protein>
    <submittedName>
        <fullName evidence="2">GNAT family N-acetyltransferase</fullName>
    </submittedName>
    <submittedName>
        <fullName evidence="3">GNAT family acetyltransferase</fullName>
    </submittedName>
</protein>
<organism evidence="3 4">
    <name type="scientific">Bifidobacterium choerinum</name>
    <dbReference type="NCBI Taxonomy" id="35760"/>
    <lineage>
        <taxon>Bacteria</taxon>
        <taxon>Bacillati</taxon>
        <taxon>Actinomycetota</taxon>
        <taxon>Actinomycetes</taxon>
        <taxon>Bifidobacteriales</taxon>
        <taxon>Bifidobacteriaceae</taxon>
        <taxon>Bifidobacterium</taxon>
    </lineage>
</organism>
<reference evidence="3 4" key="1">
    <citation type="submission" date="2014-03" db="EMBL/GenBank/DDBJ databases">
        <title>Genomics of Bifidobacteria.</title>
        <authorList>
            <person name="Ventura M."/>
            <person name="Milani C."/>
            <person name="Lugli G.A."/>
        </authorList>
    </citation>
    <scope>NUCLEOTIDE SEQUENCE [LARGE SCALE GENOMIC DNA]</scope>
    <source>
        <strain evidence="3 4">LMG 10510</strain>
    </source>
</reference>
<dbReference type="InterPro" id="IPR016181">
    <property type="entry name" value="Acyl_CoA_acyltransferase"/>
</dbReference>
<dbReference type="EMBL" id="CP018044">
    <property type="protein sequence ID" value="ATU20513.1"/>
    <property type="molecule type" value="Genomic_DNA"/>
</dbReference>
<dbReference type="CDD" id="cd04301">
    <property type="entry name" value="NAT_SF"/>
    <property type="match status" value="1"/>
</dbReference>
<gene>
    <name evidence="2" type="ORF">BcFMB_05805</name>
    <name evidence="3" type="ORF">BCHO_0398</name>
</gene>
<dbReference type="STRING" id="35760.BCHO_0398"/>
<evidence type="ECO:0000313" key="3">
    <source>
        <dbReference type="EMBL" id="KFI58353.1"/>
    </source>
</evidence>
<evidence type="ECO:0000313" key="5">
    <source>
        <dbReference type="Proteomes" id="UP000229907"/>
    </source>
</evidence>
<dbReference type="AlphaFoldDB" id="A0A087AHV3"/>
<accession>A0A087AHV3</accession>
<feature type="domain" description="N-acetyltransferase" evidence="1">
    <location>
        <begin position="5"/>
        <end position="214"/>
    </location>
</feature>
<dbReference type="EMBL" id="JGYU01000001">
    <property type="protein sequence ID" value="KFI58353.1"/>
    <property type="molecule type" value="Genomic_DNA"/>
</dbReference>
<evidence type="ECO:0000313" key="4">
    <source>
        <dbReference type="Proteomes" id="UP000028995"/>
    </source>
</evidence>
<dbReference type="InterPro" id="IPR000182">
    <property type="entry name" value="GNAT_dom"/>
</dbReference>
<dbReference type="SUPFAM" id="SSF55729">
    <property type="entry name" value="Acyl-CoA N-acyltransferases (Nat)"/>
    <property type="match status" value="1"/>
</dbReference>
<keyword evidence="3" id="KW-0808">Transferase</keyword>